<dbReference type="Pfam" id="PF00106">
    <property type="entry name" value="adh_short"/>
    <property type="match status" value="1"/>
</dbReference>
<reference evidence="4" key="2">
    <citation type="submission" date="2020-05" db="EMBL/GenBank/DDBJ databases">
        <authorList>
            <person name="Kim H.-S."/>
            <person name="Proctor R.H."/>
            <person name="Brown D.W."/>
        </authorList>
    </citation>
    <scope>NUCLEOTIDE SEQUENCE</scope>
    <source>
        <strain evidence="4">NRRL 20472</strain>
    </source>
</reference>
<dbReference type="InterPro" id="IPR051468">
    <property type="entry name" value="Fungal_SecMetab_SDRs"/>
</dbReference>
<keyword evidence="3" id="KW-0560">Oxidoreductase</keyword>
<dbReference type="GO" id="GO:0016491">
    <property type="term" value="F:oxidoreductase activity"/>
    <property type="evidence" value="ECO:0007669"/>
    <property type="project" value="UniProtKB-KW"/>
</dbReference>
<gene>
    <name evidence="4" type="ORF">FSARC_13832</name>
</gene>
<dbReference type="AlphaFoldDB" id="A0A8H4SYD2"/>
<dbReference type="InterPro" id="IPR036291">
    <property type="entry name" value="NAD(P)-bd_dom_sf"/>
</dbReference>
<evidence type="ECO:0000313" key="4">
    <source>
        <dbReference type="EMBL" id="KAF4948067.1"/>
    </source>
</evidence>
<evidence type="ECO:0000256" key="1">
    <source>
        <dbReference type="ARBA" id="ARBA00006484"/>
    </source>
</evidence>
<organism evidence="4 5">
    <name type="scientific">Fusarium sarcochroum</name>
    <dbReference type="NCBI Taxonomy" id="1208366"/>
    <lineage>
        <taxon>Eukaryota</taxon>
        <taxon>Fungi</taxon>
        <taxon>Dikarya</taxon>
        <taxon>Ascomycota</taxon>
        <taxon>Pezizomycotina</taxon>
        <taxon>Sordariomycetes</taxon>
        <taxon>Hypocreomycetidae</taxon>
        <taxon>Hypocreales</taxon>
        <taxon>Nectriaceae</taxon>
        <taxon>Fusarium</taxon>
        <taxon>Fusarium lateritium species complex</taxon>
    </lineage>
</organism>
<dbReference type="GO" id="GO:0005737">
    <property type="term" value="C:cytoplasm"/>
    <property type="evidence" value="ECO:0007669"/>
    <property type="project" value="TreeGrafter"/>
</dbReference>
<keyword evidence="5" id="KW-1185">Reference proteome</keyword>
<dbReference type="CDD" id="cd05325">
    <property type="entry name" value="carb_red_sniffer_like_SDR_c"/>
    <property type="match status" value="1"/>
</dbReference>
<proteinExistence type="inferred from homology"/>
<evidence type="ECO:0000256" key="3">
    <source>
        <dbReference type="ARBA" id="ARBA00023002"/>
    </source>
</evidence>
<dbReference type="PRINTS" id="PR00081">
    <property type="entry name" value="GDHRDH"/>
</dbReference>
<name>A0A8H4SYD2_9HYPO</name>
<accession>A0A8H4SYD2</accession>
<keyword evidence="2" id="KW-0521">NADP</keyword>
<comment type="caution">
    <text evidence="4">The sequence shown here is derived from an EMBL/GenBank/DDBJ whole genome shotgun (WGS) entry which is preliminary data.</text>
</comment>
<dbReference type="SUPFAM" id="SSF51735">
    <property type="entry name" value="NAD(P)-binding Rossmann-fold domains"/>
    <property type="match status" value="1"/>
</dbReference>
<dbReference type="Gene3D" id="3.40.50.720">
    <property type="entry name" value="NAD(P)-binding Rossmann-like Domain"/>
    <property type="match status" value="1"/>
</dbReference>
<evidence type="ECO:0000256" key="2">
    <source>
        <dbReference type="ARBA" id="ARBA00022857"/>
    </source>
</evidence>
<sequence length="241" mass="25783">MASTKVILITGANRGIGRGLVANFLKTPSNTVVAAVRNLDAETTKSLADLPKGADSKLIVVKIDSAHEHHIEALDIVIANAGLSRDGAGVTKTSSASAREHFDINAIAPMLLLQAAMPLLKKSKDPKFVAISSLLATITGMEMLQPLPRMLSPYGASKAALNWFLRRVHFEEDWLITFVFHPGLVLTDMAAETFENAGVNPQEHNAITVEESAAGITKNILSATREVSGTFIGHDGKPVPW</sequence>
<evidence type="ECO:0000313" key="5">
    <source>
        <dbReference type="Proteomes" id="UP000622797"/>
    </source>
</evidence>
<reference evidence="4" key="1">
    <citation type="journal article" date="2020" name="BMC Genomics">
        <title>Correction to: Identification and distribution of gene clusters required for synthesis of sphingolipid metabolism inhibitors in diverse species of the filamentous fungus Fusarium.</title>
        <authorList>
            <person name="Kim H.S."/>
            <person name="Lohmar J.M."/>
            <person name="Busman M."/>
            <person name="Brown D.W."/>
            <person name="Naumann T.A."/>
            <person name="Divon H.H."/>
            <person name="Lysoe E."/>
            <person name="Uhlig S."/>
            <person name="Proctor R.H."/>
        </authorList>
    </citation>
    <scope>NUCLEOTIDE SEQUENCE</scope>
    <source>
        <strain evidence="4">NRRL 20472</strain>
    </source>
</reference>
<comment type="similarity">
    <text evidence="1">Belongs to the short-chain dehydrogenases/reductases (SDR) family.</text>
</comment>
<dbReference type="EMBL" id="JABEXW010001067">
    <property type="protein sequence ID" value="KAF4948067.1"/>
    <property type="molecule type" value="Genomic_DNA"/>
</dbReference>
<dbReference type="PANTHER" id="PTHR43544">
    <property type="entry name" value="SHORT-CHAIN DEHYDROGENASE/REDUCTASE"/>
    <property type="match status" value="1"/>
</dbReference>
<protein>
    <submittedName>
        <fullName evidence="4">Uncharacterized protein</fullName>
    </submittedName>
</protein>
<dbReference type="PANTHER" id="PTHR43544:SF7">
    <property type="entry name" value="NADB-LER2"/>
    <property type="match status" value="1"/>
</dbReference>
<dbReference type="OrthoDB" id="9876299at2759"/>
<dbReference type="InterPro" id="IPR002347">
    <property type="entry name" value="SDR_fam"/>
</dbReference>
<dbReference type="Proteomes" id="UP000622797">
    <property type="component" value="Unassembled WGS sequence"/>
</dbReference>